<evidence type="ECO:0000256" key="1">
    <source>
        <dbReference type="SAM" id="MobiDB-lite"/>
    </source>
</evidence>
<evidence type="ECO:0000313" key="2">
    <source>
        <dbReference type="EMBL" id="MPC32955.1"/>
    </source>
</evidence>
<evidence type="ECO:0000313" key="3">
    <source>
        <dbReference type="Proteomes" id="UP000324222"/>
    </source>
</evidence>
<dbReference type="Proteomes" id="UP000324222">
    <property type="component" value="Unassembled WGS sequence"/>
</dbReference>
<accession>A0A5B7EHS8</accession>
<name>A0A5B7EHS8_PORTR</name>
<keyword evidence="3" id="KW-1185">Reference proteome</keyword>
<sequence>MGETEGQVEVDGGRRLHSAGLEGAERTSDGWEGWTRDGDGLEGAGRDGKEGRKDVLKREIAAPRTPRTAVTGKMQDACAGG</sequence>
<feature type="region of interest" description="Disordered" evidence="1">
    <location>
        <begin position="1"/>
        <end position="81"/>
    </location>
</feature>
<dbReference type="AlphaFoldDB" id="A0A5B7EHS8"/>
<dbReference type="EMBL" id="VSRR010002731">
    <property type="protein sequence ID" value="MPC32955.1"/>
    <property type="molecule type" value="Genomic_DNA"/>
</dbReference>
<comment type="caution">
    <text evidence="2">The sequence shown here is derived from an EMBL/GenBank/DDBJ whole genome shotgun (WGS) entry which is preliminary data.</text>
</comment>
<proteinExistence type="predicted"/>
<reference evidence="2 3" key="1">
    <citation type="submission" date="2019-05" db="EMBL/GenBank/DDBJ databases">
        <title>Another draft genome of Portunus trituberculatus and its Hox gene families provides insights of decapod evolution.</title>
        <authorList>
            <person name="Jeong J.-H."/>
            <person name="Song I."/>
            <person name="Kim S."/>
            <person name="Choi T."/>
            <person name="Kim D."/>
            <person name="Ryu S."/>
            <person name="Kim W."/>
        </authorList>
    </citation>
    <scope>NUCLEOTIDE SEQUENCE [LARGE SCALE GENOMIC DNA]</scope>
    <source>
        <tissue evidence="2">Muscle</tissue>
    </source>
</reference>
<protein>
    <submittedName>
        <fullName evidence="2">Uncharacterized protein</fullName>
    </submittedName>
</protein>
<organism evidence="2 3">
    <name type="scientific">Portunus trituberculatus</name>
    <name type="common">Swimming crab</name>
    <name type="synonym">Neptunus trituberculatus</name>
    <dbReference type="NCBI Taxonomy" id="210409"/>
    <lineage>
        <taxon>Eukaryota</taxon>
        <taxon>Metazoa</taxon>
        <taxon>Ecdysozoa</taxon>
        <taxon>Arthropoda</taxon>
        <taxon>Crustacea</taxon>
        <taxon>Multicrustacea</taxon>
        <taxon>Malacostraca</taxon>
        <taxon>Eumalacostraca</taxon>
        <taxon>Eucarida</taxon>
        <taxon>Decapoda</taxon>
        <taxon>Pleocyemata</taxon>
        <taxon>Brachyura</taxon>
        <taxon>Eubrachyura</taxon>
        <taxon>Portunoidea</taxon>
        <taxon>Portunidae</taxon>
        <taxon>Portuninae</taxon>
        <taxon>Portunus</taxon>
    </lineage>
</organism>
<feature type="compositionally biased region" description="Basic and acidic residues" evidence="1">
    <location>
        <begin position="23"/>
        <end position="61"/>
    </location>
</feature>
<gene>
    <name evidence="2" type="ORF">E2C01_026290</name>
</gene>